<dbReference type="InterPro" id="IPR020449">
    <property type="entry name" value="Tscrpt_reg_AraC-type_HTH"/>
</dbReference>
<dbReference type="PRINTS" id="PR00032">
    <property type="entry name" value="HTHARAC"/>
</dbReference>
<reference evidence="6" key="1">
    <citation type="journal article" date="2019" name="Int. J. Syst. Evol. Microbiol.">
        <title>The Global Catalogue of Microorganisms (GCM) 10K type strain sequencing project: providing services to taxonomists for standard genome sequencing and annotation.</title>
        <authorList>
            <consortium name="The Broad Institute Genomics Platform"/>
            <consortium name="The Broad Institute Genome Sequencing Center for Infectious Disease"/>
            <person name="Wu L."/>
            <person name="Ma J."/>
        </authorList>
    </citation>
    <scope>NUCLEOTIDE SEQUENCE [LARGE SCALE GENOMIC DNA]</scope>
    <source>
        <strain evidence="6">KCTC 42424</strain>
    </source>
</reference>
<evidence type="ECO:0000256" key="3">
    <source>
        <dbReference type="ARBA" id="ARBA00023163"/>
    </source>
</evidence>
<comment type="caution">
    <text evidence="5">The sequence shown here is derived from an EMBL/GenBank/DDBJ whole genome shotgun (WGS) entry which is preliminary data.</text>
</comment>
<sequence>MTSRTLQRHLKHDNTSFQEEIRRFKAALATSLLSQKERPISRVAYQLGFQDVSAFHKAFKRWTGQTPGEFQKSLL</sequence>
<dbReference type="InterPro" id="IPR018062">
    <property type="entry name" value="HTH_AraC-typ_CS"/>
</dbReference>
<evidence type="ECO:0000259" key="4">
    <source>
        <dbReference type="PROSITE" id="PS01124"/>
    </source>
</evidence>
<evidence type="ECO:0000256" key="2">
    <source>
        <dbReference type="ARBA" id="ARBA00023125"/>
    </source>
</evidence>
<dbReference type="Gene3D" id="1.10.10.60">
    <property type="entry name" value="Homeodomain-like"/>
    <property type="match status" value="1"/>
</dbReference>
<organism evidence="5 6">
    <name type="scientific">Bacterioplanoides pacificum</name>
    <dbReference type="NCBI Taxonomy" id="1171596"/>
    <lineage>
        <taxon>Bacteria</taxon>
        <taxon>Pseudomonadati</taxon>
        <taxon>Pseudomonadota</taxon>
        <taxon>Gammaproteobacteria</taxon>
        <taxon>Oceanospirillales</taxon>
        <taxon>Oceanospirillaceae</taxon>
        <taxon>Bacterioplanoides</taxon>
    </lineage>
</organism>
<keyword evidence="6" id="KW-1185">Reference proteome</keyword>
<dbReference type="InterPro" id="IPR009057">
    <property type="entry name" value="Homeodomain-like_sf"/>
</dbReference>
<dbReference type="EMBL" id="JBHRYB010000013">
    <property type="protein sequence ID" value="MFC3680951.1"/>
    <property type="molecule type" value="Genomic_DNA"/>
</dbReference>
<keyword evidence="2" id="KW-0238">DNA-binding</keyword>
<dbReference type="PROSITE" id="PS00041">
    <property type="entry name" value="HTH_ARAC_FAMILY_1"/>
    <property type="match status" value="1"/>
</dbReference>
<proteinExistence type="predicted"/>
<feature type="domain" description="HTH araC/xylS-type" evidence="4">
    <location>
        <begin position="1"/>
        <end position="73"/>
    </location>
</feature>
<gene>
    <name evidence="5" type="ORF">ACFOMG_12665</name>
</gene>
<keyword evidence="1" id="KW-0805">Transcription regulation</keyword>
<name>A0ABV7VTS0_9GAMM</name>
<dbReference type="InterPro" id="IPR018060">
    <property type="entry name" value="HTH_AraC"/>
</dbReference>
<keyword evidence="3" id="KW-0804">Transcription</keyword>
<dbReference type="SUPFAM" id="SSF46689">
    <property type="entry name" value="Homeodomain-like"/>
    <property type="match status" value="1"/>
</dbReference>
<dbReference type="PANTHER" id="PTHR47894:SF1">
    <property type="entry name" value="HTH-TYPE TRANSCRIPTIONAL REGULATOR VQSM"/>
    <property type="match status" value="1"/>
</dbReference>
<accession>A0ABV7VTS0</accession>
<evidence type="ECO:0000313" key="6">
    <source>
        <dbReference type="Proteomes" id="UP001595722"/>
    </source>
</evidence>
<dbReference type="Proteomes" id="UP001595722">
    <property type="component" value="Unassembled WGS sequence"/>
</dbReference>
<protein>
    <submittedName>
        <fullName evidence="5">Helix-turn-helix domain-containing protein</fullName>
    </submittedName>
</protein>
<dbReference type="SMART" id="SM00342">
    <property type="entry name" value="HTH_ARAC"/>
    <property type="match status" value="1"/>
</dbReference>
<evidence type="ECO:0000256" key="1">
    <source>
        <dbReference type="ARBA" id="ARBA00023015"/>
    </source>
</evidence>
<dbReference type="PROSITE" id="PS01124">
    <property type="entry name" value="HTH_ARAC_FAMILY_2"/>
    <property type="match status" value="1"/>
</dbReference>
<dbReference type="RefSeq" id="WP_376867059.1">
    <property type="nucleotide sequence ID" value="NZ_JBHRYB010000013.1"/>
</dbReference>
<dbReference type="PANTHER" id="PTHR47894">
    <property type="entry name" value="HTH-TYPE TRANSCRIPTIONAL REGULATOR GADX"/>
    <property type="match status" value="1"/>
</dbReference>
<evidence type="ECO:0000313" key="5">
    <source>
        <dbReference type="EMBL" id="MFC3680951.1"/>
    </source>
</evidence>
<dbReference type="Pfam" id="PF12833">
    <property type="entry name" value="HTH_18"/>
    <property type="match status" value="1"/>
</dbReference>